<reference evidence="2" key="1">
    <citation type="journal article" date="2022" name="Mol. Ecol. Resour.">
        <title>The genomes of chicory, endive, great burdock and yacon provide insights into Asteraceae palaeo-polyploidization history and plant inulin production.</title>
        <authorList>
            <person name="Fan W."/>
            <person name="Wang S."/>
            <person name="Wang H."/>
            <person name="Wang A."/>
            <person name="Jiang F."/>
            <person name="Liu H."/>
            <person name="Zhao H."/>
            <person name="Xu D."/>
            <person name="Zhang Y."/>
        </authorList>
    </citation>
    <scope>NUCLEOTIDE SEQUENCE [LARGE SCALE GENOMIC DNA]</scope>
    <source>
        <strain evidence="2">cv. Yunnan</strain>
    </source>
</reference>
<name>A0ACB9BVM4_9ASTR</name>
<dbReference type="Proteomes" id="UP001056120">
    <property type="component" value="Linkage Group LG22"/>
</dbReference>
<organism evidence="1 2">
    <name type="scientific">Smallanthus sonchifolius</name>
    <dbReference type="NCBI Taxonomy" id="185202"/>
    <lineage>
        <taxon>Eukaryota</taxon>
        <taxon>Viridiplantae</taxon>
        <taxon>Streptophyta</taxon>
        <taxon>Embryophyta</taxon>
        <taxon>Tracheophyta</taxon>
        <taxon>Spermatophyta</taxon>
        <taxon>Magnoliopsida</taxon>
        <taxon>eudicotyledons</taxon>
        <taxon>Gunneridae</taxon>
        <taxon>Pentapetalae</taxon>
        <taxon>asterids</taxon>
        <taxon>campanulids</taxon>
        <taxon>Asterales</taxon>
        <taxon>Asteraceae</taxon>
        <taxon>Asteroideae</taxon>
        <taxon>Heliantheae alliance</taxon>
        <taxon>Millerieae</taxon>
        <taxon>Smallanthus</taxon>
    </lineage>
</organism>
<sequence>MRLSRIHFSSRYHCVNCHETFFMNFEFQDHKNFTCEITIDSGHGDAHATDRTGFDCLNQVGSDSFSRKSDQFNEHLIISACTDTLSDVAYDADPSLSPDDINN</sequence>
<dbReference type="EMBL" id="CM042039">
    <property type="protein sequence ID" value="KAI3726037.1"/>
    <property type="molecule type" value="Genomic_DNA"/>
</dbReference>
<evidence type="ECO:0000313" key="1">
    <source>
        <dbReference type="EMBL" id="KAI3726037.1"/>
    </source>
</evidence>
<comment type="caution">
    <text evidence="1">The sequence shown here is derived from an EMBL/GenBank/DDBJ whole genome shotgun (WGS) entry which is preliminary data.</text>
</comment>
<reference evidence="1 2" key="2">
    <citation type="journal article" date="2022" name="Mol. Ecol. Resour.">
        <title>The genomes of chicory, endive, great burdock and yacon provide insights into Asteraceae paleo-polyploidization history and plant inulin production.</title>
        <authorList>
            <person name="Fan W."/>
            <person name="Wang S."/>
            <person name="Wang H."/>
            <person name="Wang A."/>
            <person name="Jiang F."/>
            <person name="Liu H."/>
            <person name="Zhao H."/>
            <person name="Xu D."/>
            <person name="Zhang Y."/>
        </authorList>
    </citation>
    <scope>NUCLEOTIDE SEQUENCE [LARGE SCALE GENOMIC DNA]</scope>
    <source>
        <strain evidence="2">cv. Yunnan</strain>
        <tissue evidence="1">Leaves</tissue>
    </source>
</reference>
<protein>
    <submittedName>
        <fullName evidence="1">Uncharacterized protein</fullName>
    </submittedName>
</protein>
<proteinExistence type="predicted"/>
<keyword evidence="2" id="KW-1185">Reference proteome</keyword>
<accession>A0ACB9BVM4</accession>
<gene>
    <name evidence="1" type="ORF">L1987_65834</name>
</gene>
<evidence type="ECO:0000313" key="2">
    <source>
        <dbReference type="Proteomes" id="UP001056120"/>
    </source>
</evidence>